<gene>
    <name evidence="1" type="ORF">BD410DRAFT_158825</name>
</gene>
<accession>A0A4Y7Q961</accession>
<dbReference type="Proteomes" id="UP000294933">
    <property type="component" value="Unassembled WGS sequence"/>
</dbReference>
<keyword evidence="2" id="KW-1185">Reference proteome</keyword>
<evidence type="ECO:0000313" key="1">
    <source>
        <dbReference type="EMBL" id="TDL23399.1"/>
    </source>
</evidence>
<protein>
    <submittedName>
        <fullName evidence="1">Uncharacterized protein</fullName>
    </submittedName>
</protein>
<dbReference type="AlphaFoldDB" id="A0A4Y7Q961"/>
<organism evidence="1 2">
    <name type="scientific">Rickenella mellea</name>
    <dbReference type="NCBI Taxonomy" id="50990"/>
    <lineage>
        <taxon>Eukaryota</taxon>
        <taxon>Fungi</taxon>
        <taxon>Dikarya</taxon>
        <taxon>Basidiomycota</taxon>
        <taxon>Agaricomycotina</taxon>
        <taxon>Agaricomycetes</taxon>
        <taxon>Hymenochaetales</taxon>
        <taxon>Rickenellaceae</taxon>
        <taxon>Rickenella</taxon>
    </lineage>
</organism>
<evidence type="ECO:0000313" key="2">
    <source>
        <dbReference type="Proteomes" id="UP000294933"/>
    </source>
</evidence>
<dbReference type="EMBL" id="ML170170">
    <property type="protein sequence ID" value="TDL23399.1"/>
    <property type="molecule type" value="Genomic_DNA"/>
</dbReference>
<proteinExistence type="predicted"/>
<reference evidence="1 2" key="1">
    <citation type="submission" date="2018-06" db="EMBL/GenBank/DDBJ databases">
        <title>A transcriptomic atlas of mushroom development highlights an independent origin of complex multicellularity.</title>
        <authorList>
            <consortium name="DOE Joint Genome Institute"/>
            <person name="Krizsan K."/>
            <person name="Almasi E."/>
            <person name="Merenyi Z."/>
            <person name="Sahu N."/>
            <person name="Viragh M."/>
            <person name="Koszo T."/>
            <person name="Mondo S."/>
            <person name="Kiss B."/>
            <person name="Balint B."/>
            <person name="Kues U."/>
            <person name="Barry K."/>
            <person name="Hegedus J.C."/>
            <person name="Henrissat B."/>
            <person name="Johnson J."/>
            <person name="Lipzen A."/>
            <person name="Ohm R."/>
            <person name="Nagy I."/>
            <person name="Pangilinan J."/>
            <person name="Yan J."/>
            <person name="Xiong Y."/>
            <person name="Grigoriev I.V."/>
            <person name="Hibbett D.S."/>
            <person name="Nagy L.G."/>
        </authorList>
    </citation>
    <scope>NUCLEOTIDE SEQUENCE [LARGE SCALE GENOMIC DNA]</scope>
    <source>
        <strain evidence="1 2">SZMC22713</strain>
    </source>
</reference>
<sequence length="149" mass="16436">MDIAATLVFSGRRGGYARRSPTDADGRRGRWSLLISMRQARRPSRIYLNRLFIYIGKYVHIVHATAWAGSGCRVCGGFYRIALRVNHSATTSLVKIGCMLATASYRTGASSLTIAPDSSSIMESNRLDSYGGMRNTSSETDSEVQYARK</sequence>
<dbReference type="VEuPathDB" id="FungiDB:BD410DRAFT_158825"/>
<name>A0A4Y7Q961_9AGAM</name>